<keyword evidence="1" id="KW-0472">Membrane</keyword>
<dbReference type="AlphaFoldDB" id="A0AAE0CXC9"/>
<proteinExistence type="predicted"/>
<accession>A0AAE0CXC9</accession>
<dbReference type="Pfam" id="PF20163">
    <property type="entry name" value="DUF6536"/>
    <property type="match status" value="1"/>
</dbReference>
<feature type="transmembrane region" description="Helical" evidence="1">
    <location>
        <begin position="317"/>
        <end position="336"/>
    </location>
</feature>
<evidence type="ECO:0000313" key="3">
    <source>
        <dbReference type="EMBL" id="KAK2729076.1"/>
    </source>
</evidence>
<dbReference type="EMBL" id="VYYT01000843">
    <property type="protein sequence ID" value="KAK2729076.1"/>
    <property type="molecule type" value="Genomic_DNA"/>
</dbReference>
<dbReference type="PANTHER" id="PTHR35395:SF1">
    <property type="entry name" value="DUF6536 DOMAIN-CONTAINING PROTEIN"/>
    <property type="match status" value="1"/>
</dbReference>
<organism evidence="3 4">
    <name type="scientific">Colletotrichum kahawae</name>
    <name type="common">Coffee berry disease fungus</name>
    <dbReference type="NCBI Taxonomy" id="34407"/>
    <lineage>
        <taxon>Eukaryota</taxon>
        <taxon>Fungi</taxon>
        <taxon>Dikarya</taxon>
        <taxon>Ascomycota</taxon>
        <taxon>Pezizomycotina</taxon>
        <taxon>Sordariomycetes</taxon>
        <taxon>Hypocreomycetidae</taxon>
        <taxon>Glomerellales</taxon>
        <taxon>Glomerellaceae</taxon>
        <taxon>Colletotrichum</taxon>
        <taxon>Colletotrichum gloeosporioides species complex</taxon>
    </lineage>
</organism>
<feature type="domain" description="DUF6536" evidence="2">
    <location>
        <begin position="26"/>
        <end position="179"/>
    </location>
</feature>
<feature type="transmembrane region" description="Helical" evidence="1">
    <location>
        <begin position="571"/>
        <end position="592"/>
    </location>
</feature>
<sequence>MVIHFCPLTKHNFVSSRVFVVPEPLWQRSAFYFSVAAFSVFLLNFIFTLWATIARRSDEDNGVGTVFQAETCSRTKILNTGIHVIINIFSTILLSGSNYCMQCLMAPTRSDIDRAHSKRRWLDIGVPSFRNFFSITWKKKILWLLLSSSSLPLHLLYNSAIFISTSANEYLVFVVNEEVMPKNNTQGLSFSDLQAMNLTRAYDTPTNSPLEYLNVAQCLNSYATPFQSSRGNVLLVAGGYASSEKPSSYFERATLGTGGEEISQPYDWICSSTSSMGNCETTLTPLEISASGRQFRVRECYSQKTPERCRLLYSNRICWIVTGLNFLKGFLMLLIASSRTEKPILTIGDAVASFLEFEDHTTKEMCLHSKHTFTKSGWQKEPQTYKPKLQPKFSASGLGRWIVCLTLYFVAFAACFYLLLYGAQKPIGDIQHLGLGATNPGTILTSLMSEGSTSLIASIVLVNIPQLIASLLYFNYNSLFTSFSQATEWDMFSNRTKGLRVSTKPQGAQRETYFLQLPYRYSLPLITCSGVLHWLISQSFFLVDVESYSPTSDAIIEPASEMSSSFISCGWSPLGTTLTMAVLFLMVGSLIFSGQWHLRFSKIPVAGSCSSAISAACHPVPDEPSSWGKPLRWGVVPMPDEEPRHCSFSSGPVEFPTKDQLYA</sequence>
<dbReference type="InterPro" id="IPR046623">
    <property type="entry name" value="DUF6536"/>
</dbReference>
<keyword evidence="4" id="KW-1185">Reference proteome</keyword>
<evidence type="ECO:0000313" key="4">
    <source>
        <dbReference type="Proteomes" id="UP001281614"/>
    </source>
</evidence>
<evidence type="ECO:0000259" key="2">
    <source>
        <dbReference type="Pfam" id="PF20163"/>
    </source>
</evidence>
<evidence type="ECO:0000256" key="1">
    <source>
        <dbReference type="SAM" id="Phobius"/>
    </source>
</evidence>
<dbReference type="Proteomes" id="UP001281614">
    <property type="component" value="Unassembled WGS sequence"/>
</dbReference>
<reference evidence="3" key="1">
    <citation type="submission" date="2023-02" db="EMBL/GenBank/DDBJ databases">
        <title>Colletotrichum kahawae CIFC_Que2 genome sequencing and assembly.</title>
        <authorList>
            <person name="Baroncelli R."/>
        </authorList>
    </citation>
    <scope>NUCLEOTIDE SEQUENCE</scope>
    <source>
        <strain evidence="3">CIFC_Que2</strain>
    </source>
</reference>
<feature type="transmembrane region" description="Helical" evidence="1">
    <location>
        <begin position="398"/>
        <end position="420"/>
    </location>
</feature>
<keyword evidence="1" id="KW-0812">Transmembrane</keyword>
<name>A0AAE0CXC9_COLKA</name>
<gene>
    <name evidence="3" type="ORF">CKAH01_10515</name>
</gene>
<protein>
    <recommendedName>
        <fullName evidence="2">DUF6536 domain-containing protein</fullName>
    </recommendedName>
</protein>
<feature type="transmembrane region" description="Helical" evidence="1">
    <location>
        <begin position="30"/>
        <end position="51"/>
    </location>
</feature>
<comment type="caution">
    <text evidence="3">The sequence shown here is derived from an EMBL/GenBank/DDBJ whole genome shotgun (WGS) entry which is preliminary data.</text>
</comment>
<keyword evidence="1" id="KW-1133">Transmembrane helix</keyword>
<dbReference type="PANTHER" id="PTHR35395">
    <property type="entry name" value="DUF6536 DOMAIN-CONTAINING PROTEIN"/>
    <property type="match status" value="1"/>
</dbReference>